<dbReference type="InterPro" id="IPR010667">
    <property type="entry name" value="Phage_T4_Gp19"/>
</dbReference>
<evidence type="ECO:0000313" key="1">
    <source>
        <dbReference type="EMBL" id="AWV06312.1"/>
    </source>
</evidence>
<evidence type="ECO:0000313" key="2">
    <source>
        <dbReference type="Proteomes" id="UP000249447"/>
    </source>
</evidence>
<dbReference type="NCBIfam" id="TIGR02241">
    <property type="entry name" value="conserved hypothetical phage tail region protein"/>
    <property type="match status" value="1"/>
</dbReference>
<dbReference type="AlphaFoldDB" id="A0A2U9T423"/>
<sequence length="181" mass="19654">MSIGINAALVASRNHLGVRLDPHAGNNFFVEVDGLLAGSFSAVGGLQSEVEVTGHDEGGVNGYRHQLPGGTRHPRLVLTRGVTELDTLYSWHARVCRGDLTRRDITVMLLDRRHVPVMWWNVSAALPVKWVGPDFNAMQSSQIAVERIELVHRGIDKPLLSRGVGAAHAVAELVESETGGR</sequence>
<organism evidence="1 2">
    <name type="scientific">Marilutibacter maris</name>
    <dbReference type="NCBI Taxonomy" id="1605891"/>
    <lineage>
        <taxon>Bacteria</taxon>
        <taxon>Pseudomonadati</taxon>
        <taxon>Pseudomonadota</taxon>
        <taxon>Gammaproteobacteria</taxon>
        <taxon>Lysobacterales</taxon>
        <taxon>Lysobacteraceae</taxon>
        <taxon>Marilutibacter</taxon>
    </lineage>
</organism>
<dbReference type="PANTHER" id="PTHR38009:SF1">
    <property type="entry name" value="CONSERVED HYPOTHETICAL PHAGE TAIL PROTEIN"/>
    <property type="match status" value="1"/>
</dbReference>
<evidence type="ECO:0008006" key="3">
    <source>
        <dbReference type="Google" id="ProtNLM"/>
    </source>
</evidence>
<accession>A0A2U9T423</accession>
<dbReference type="PANTHER" id="PTHR38009">
    <property type="entry name" value="CONSERVED HYPOTHETICAL PHAGE TAIL PROTEIN"/>
    <property type="match status" value="1"/>
</dbReference>
<dbReference type="Pfam" id="PF06841">
    <property type="entry name" value="Phage_T4_gp19"/>
    <property type="match status" value="1"/>
</dbReference>
<dbReference type="Proteomes" id="UP000249447">
    <property type="component" value="Chromosome"/>
</dbReference>
<dbReference type="EMBL" id="CP029843">
    <property type="protein sequence ID" value="AWV06312.1"/>
    <property type="molecule type" value="Genomic_DNA"/>
</dbReference>
<gene>
    <name evidence="1" type="ORF">C9I47_0589</name>
</gene>
<dbReference type="RefSeq" id="WP_211371736.1">
    <property type="nucleotide sequence ID" value="NZ_CP029843.1"/>
</dbReference>
<reference evidence="1 2" key="1">
    <citation type="submission" date="2018-05" db="EMBL/GenBank/DDBJ databases">
        <title>The complete genome of Lysobacter maris HZ9B, a marine bacterium antagonistic against terrestrial plant pathogens.</title>
        <authorList>
            <person name="Zhang X.-Q."/>
        </authorList>
    </citation>
    <scope>NUCLEOTIDE SEQUENCE [LARGE SCALE GENOMIC DNA]</scope>
    <source>
        <strain evidence="1 2">HZ9B</strain>
    </source>
</reference>
<dbReference type="KEGG" id="lmb:C9I47_0589"/>
<name>A0A2U9T423_9GAMM</name>
<dbReference type="InterPro" id="IPR011747">
    <property type="entry name" value="CHP02241"/>
</dbReference>
<keyword evidence="2" id="KW-1185">Reference proteome</keyword>
<proteinExistence type="predicted"/>
<protein>
    <recommendedName>
        <fullName evidence="3">Phage tail protein</fullName>
    </recommendedName>
</protein>
<dbReference type="GO" id="GO:0005198">
    <property type="term" value="F:structural molecule activity"/>
    <property type="evidence" value="ECO:0007669"/>
    <property type="project" value="InterPro"/>
</dbReference>